<dbReference type="InterPro" id="IPR036388">
    <property type="entry name" value="WH-like_DNA-bd_sf"/>
</dbReference>
<dbReference type="PANTHER" id="PTHR42942:SF1">
    <property type="entry name" value="ALKYLTRANSFERASE-LIKE PROTEIN 1"/>
    <property type="match status" value="1"/>
</dbReference>
<dbReference type="Pfam" id="PF01035">
    <property type="entry name" value="DNA_binding_1"/>
    <property type="match status" value="1"/>
</dbReference>
<evidence type="ECO:0000256" key="1">
    <source>
        <dbReference type="ARBA" id="ARBA00022763"/>
    </source>
</evidence>
<keyword evidence="3" id="KW-0489">Methyltransferase</keyword>
<dbReference type="OrthoDB" id="9789813at2"/>
<reference evidence="3 4" key="1">
    <citation type="submission" date="2019-02" db="EMBL/GenBank/DDBJ databases">
        <title>Deep-cultivation of Planctomycetes and their phenomic and genomic characterization uncovers novel biology.</title>
        <authorList>
            <person name="Wiegand S."/>
            <person name="Jogler M."/>
            <person name="Boedeker C."/>
            <person name="Pinto D."/>
            <person name="Vollmers J."/>
            <person name="Rivas-Marin E."/>
            <person name="Kohn T."/>
            <person name="Peeters S.H."/>
            <person name="Heuer A."/>
            <person name="Rast P."/>
            <person name="Oberbeckmann S."/>
            <person name="Bunk B."/>
            <person name="Jeske O."/>
            <person name="Meyerdierks A."/>
            <person name="Storesund J.E."/>
            <person name="Kallscheuer N."/>
            <person name="Luecker S."/>
            <person name="Lage O.M."/>
            <person name="Pohl T."/>
            <person name="Merkel B.J."/>
            <person name="Hornburger P."/>
            <person name="Mueller R.-W."/>
            <person name="Bruemmer F."/>
            <person name="Labrenz M."/>
            <person name="Spormann A.M."/>
            <person name="Op den Camp H."/>
            <person name="Overmann J."/>
            <person name="Amann R."/>
            <person name="Jetten M.S.M."/>
            <person name="Mascher T."/>
            <person name="Medema M.H."/>
            <person name="Devos D.P."/>
            <person name="Kaster A.-K."/>
            <person name="Ovreas L."/>
            <person name="Rohde M."/>
            <person name="Galperin M.Y."/>
            <person name="Jogler C."/>
        </authorList>
    </citation>
    <scope>NUCLEOTIDE SEQUENCE [LARGE SCALE GENOMIC DNA]</scope>
    <source>
        <strain evidence="3 4">K23_9</strain>
    </source>
</reference>
<protein>
    <submittedName>
        <fullName evidence="3">6-O-methylguanine DNA methyltransferase, DNA binding domain</fullName>
    </submittedName>
</protein>
<dbReference type="InterPro" id="IPR052520">
    <property type="entry name" value="ATL_DNA_repair"/>
</dbReference>
<feature type="domain" description="Methylated-DNA-[protein]-cysteine S-methyltransferase DNA binding" evidence="2">
    <location>
        <begin position="4"/>
        <end position="79"/>
    </location>
</feature>
<accession>A0A517NMR7</accession>
<dbReference type="GO" id="GO:0008168">
    <property type="term" value="F:methyltransferase activity"/>
    <property type="evidence" value="ECO:0007669"/>
    <property type="project" value="UniProtKB-KW"/>
</dbReference>
<dbReference type="InterPro" id="IPR014048">
    <property type="entry name" value="MethylDNA_cys_MeTrfase_DNA-bd"/>
</dbReference>
<evidence type="ECO:0000313" key="4">
    <source>
        <dbReference type="Proteomes" id="UP000319817"/>
    </source>
</evidence>
<dbReference type="EMBL" id="CP036526">
    <property type="protein sequence ID" value="QDT08432.1"/>
    <property type="molecule type" value="Genomic_DNA"/>
</dbReference>
<dbReference type="GO" id="GO:0006281">
    <property type="term" value="P:DNA repair"/>
    <property type="evidence" value="ECO:0007669"/>
    <property type="project" value="InterPro"/>
</dbReference>
<keyword evidence="4" id="KW-1185">Reference proteome</keyword>
<dbReference type="AlphaFoldDB" id="A0A517NMR7"/>
<gene>
    <name evidence="3" type="ORF">K239x_03710</name>
</gene>
<evidence type="ECO:0000259" key="2">
    <source>
        <dbReference type="Pfam" id="PF01035"/>
    </source>
</evidence>
<keyword evidence="3" id="KW-0808">Transferase</keyword>
<organism evidence="3 4">
    <name type="scientific">Stieleria marina</name>
    <dbReference type="NCBI Taxonomy" id="1930275"/>
    <lineage>
        <taxon>Bacteria</taxon>
        <taxon>Pseudomonadati</taxon>
        <taxon>Planctomycetota</taxon>
        <taxon>Planctomycetia</taxon>
        <taxon>Pirellulales</taxon>
        <taxon>Pirellulaceae</taxon>
        <taxon>Stieleria</taxon>
    </lineage>
</organism>
<name>A0A517NMR7_9BACT</name>
<dbReference type="RefSeq" id="WP_145415978.1">
    <property type="nucleotide sequence ID" value="NZ_CP036526.1"/>
</dbReference>
<dbReference type="SUPFAM" id="SSF46767">
    <property type="entry name" value="Methylated DNA-protein cysteine methyltransferase, C-terminal domain"/>
    <property type="match status" value="1"/>
</dbReference>
<keyword evidence="1" id="KW-0227">DNA damage</keyword>
<dbReference type="Gene3D" id="1.10.10.10">
    <property type="entry name" value="Winged helix-like DNA-binding domain superfamily/Winged helix DNA-binding domain"/>
    <property type="match status" value="1"/>
</dbReference>
<dbReference type="InterPro" id="IPR036217">
    <property type="entry name" value="MethylDNA_cys_MeTrfase_DNAb"/>
</dbReference>
<dbReference type="Proteomes" id="UP000319817">
    <property type="component" value="Chromosome"/>
</dbReference>
<dbReference type="PANTHER" id="PTHR42942">
    <property type="entry name" value="6-O-METHYLGUANINE DNA METHYLTRANSFERASE"/>
    <property type="match status" value="1"/>
</dbReference>
<proteinExistence type="predicted"/>
<sequence length="97" mass="10290">MTPLQIRIIAAVESLAEGEVVSFGDIAVLAGTPGAARAAGAVLANSGDVLPWWRVVYSDGHLPACNPSLQAERLMDEGVEMKGFRVIRSPLGRFGRE</sequence>
<dbReference type="GO" id="GO:0032259">
    <property type="term" value="P:methylation"/>
    <property type="evidence" value="ECO:0007669"/>
    <property type="project" value="UniProtKB-KW"/>
</dbReference>
<evidence type="ECO:0000313" key="3">
    <source>
        <dbReference type="EMBL" id="QDT08432.1"/>
    </source>
</evidence>